<evidence type="ECO:0000256" key="1">
    <source>
        <dbReference type="ARBA" id="ARBA00022553"/>
    </source>
</evidence>
<gene>
    <name evidence="6" type="ORF">SAMN05192542_11012</name>
</gene>
<accession>A0A1H7RHM6</accession>
<protein>
    <submittedName>
        <fullName evidence="6">Two component transcriptional regulator, LuxR family</fullName>
    </submittedName>
</protein>
<dbReference type="Pfam" id="PF00196">
    <property type="entry name" value="GerE"/>
    <property type="match status" value="1"/>
</dbReference>
<dbReference type="GO" id="GO:0000160">
    <property type="term" value="P:phosphorelay signal transduction system"/>
    <property type="evidence" value="ECO:0007669"/>
    <property type="project" value="InterPro"/>
</dbReference>
<dbReference type="GO" id="GO:0006355">
    <property type="term" value="P:regulation of DNA-templated transcription"/>
    <property type="evidence" value="ECO:0007669"/>
    <property type="project" value="InterPro"/>
</dbReference>
<feature type="modified residue" description="4-aspartylphosphate" evidence="3">
    <location>
        <position position="59"/>
    </location>
</feature>
<keyword evidence="2" id="KW-0238">DNA-binding</keyword>
<dbReference type="InterPro" id="IPR039420">
    <property type="entry name" value="WalR-like"/>
</dbReference>
<dbReference type="InterPro" id="IPR011006">
    <property type="entry name" value="CheY-like_superfamily"/>
</dbReference>
<dbReference type="CDD" id="cd06170">
    <property type="entry name" value="LuxR_C_like"/>
    <property type="match status" value="1"/>
</dbReference>
<evidence type="ECO:0000256" key="2">
    <source>
        <dbReference type="ARBA" id="ARBA00023125"/>
    </source>
</evidence>
<keyword evidence="1 3" id="KW-0597">Phosphoprotein</keyword>
<evidence type="ECO:0000259" key="5">
    <source>
        <dbReference type="PROSITE" id="PS50110"/>
    </source>
</evidence>
<feature type="domain" description="Response regulatory" evidence="5">
    <location>
        <begin position="8"/>
        <end position="128"/>
    </location>
</feature>
<dbReference type="STRING" id="416943.SAMN05445871_6276"/>
<dbReference type="Pfam" id="PF00072">
    <property type="entry name" value="Response_reg"/>
    <property type="match status" value="1"/>
</dbReference>
<dbReference type="Gene3D" id="3.40.50.2300">
    <property type="match status" value="1"/>
</dbReference>
<proteinExistence type="predicted"/>
<dbReference type="SMART" id="SM00421">
    <property type="entry name" value="HTH_LUXR"/>
    <property type="match status" value="1"/>
</dbReference>
<feature type="domain" description="HTH luxR-type" evidence="4">
    <location>
        <begin position="153"/>
        <end position="218"/>
    </location>
</feature>
<dbReference type="CDD" id="cd17535">
    <property type="entry name" value="REC_NarL-like"/>
    <property type="match status" value="1"/>
</dbReference>
<keyword evidence="7" id="KW-1185">Reference proteome</keyword>
<dbReference type="InterPro" id="IPR000792">
    <property type="entry name" value="Tscrpt_reg_LuxR_C"/>
</dbReference>
<dbReference type="SUPFAM" id="SSF52172">
    <property type="entry name" value="CheY-like"/>
    <property type="match status" value="1"/>
</dbReference>
<dbReference type="OrthoDB" id="8585266at2"/>
<evidence type="ECO:0000256" key="3">
    <source>
        <dbReference type="PROSITE-ProRule" id="PRU00169"/>
    </source>
</evidence>
<dbReference type="InterPro" id="IPR036388">
    <property type="entry name" value="WH-like_DNA-bd_sf"/>
</dbReference>
<dbReference type="RefSeq" id="WP_090553005.1">
    <property type="nucleotide sequence ID" value="NZ_FNSR01000003.1"/>
</dbReference>
<dbReference type="PANTHER" id="PTHR43214">
    <property type="entry name" value="TWO-COMPONENT RESPONSE REGULATOR"/>
    <property type="match status" value="1"/>
</dbReference>
<evidence type="ECO:0000313" key="7">
    <source>
        <dbReference type="Proteomes" id="UP000199120"/>
    </source>
</evidence>
<dbReference type="InterPro" id="IPR058245">
    <property type="entry name" value="NreC/VraR/RcsB-like_REC"/>
</dbReference>
<evidence type="ECO:0000313" key="6">
    <source>
        <dbReference type="EMBL" id="SEL59619.1"/>
    </source>
</evidence>
<dbReference type="InterPro" id="IPR016032">
    <property type="entry name" value="Sig_transdc_resp-reg_C-effctor"/>
</dbReference>
<organism evidence="6 7">
    <name type="scientific">Paraburkholderia caballeronis</name>
    <dbReference type="NCBI Taxonomy" id="416943"/>
    <lineage>
        <taxon>Bacteria</taxon>
        <taxon>Pseudomonadati</taxon>
        <taxon>Pseudomonadota</taxon>
        <taxon>Betaproteobacteria</taxon>
        <taxon>Burkholderiales</taxon>
        <taxon>Burkholderiaceae</taxon>
        <taxon>Paraburkholderia</taxon>
    </lineage>
</organism>
<dbReference type="EMBL" id="FOAJ01000010">
    <property type="protein sequence ID" value="SEL59619.1"/>
    <property type="molecule type" value="Genomic_DNA"/>
</dbReference>
<reference evidence="7" key="1">
    <citation type="submission" date="2016-10" db="EMBL/GenBank/DDBJ databases">
        <authorList>
            <person name="Varghese N."/>
            <person name="Submissions S."/>
        </authorList>
    </citation>
    <scope>NUCLEOTIDE SEQUENCE [LARGE SCALE GENOMIC DNA]</scope>
    <source>
        <strain evidence="7">LMG 26416</strain>
    </source>
</reference>
<dbReference type="SMART" id="SM00448">
    <property type="entry name" value="REC"/>
    <property type="match status" value="1"/>
</dbReference>
<dbReference type="PRINTS" id="PR00038">
    <property type="entry name" value="HTHLUXR"/>
</dbReference>
<dbReference type="GO" id="GO:0003677">
    <property type="term" value="F:DNA binding"/>
    <property type="evidence" value="ECO:0007669"/>
    <property type="project" value="UniProtKB-KW"/>
</dbReference>
<name>A0A1H7RHM6_9BURK</name>
<dbReference type="InterPro" id="IPR001789">
    <property type="entry name" value="Sig_transdc_resp-reg_receiver"/>
</dbReference>
<dbReference type="AlphaFoldDB" id="A0A1H7RHM6"/>
<dbReference type="Proteomes" id="UP000199120">
    <property type="component" value="Unassembled WGS sequence"/>
</dbReference>
<dbReference type="SUPFAM" id="SSF46894">
    <property type="entry name" value="C-terminal effector domain of the bipartite response regulators"/>
    <property type="match status" value="1"/>
</dbReference>
<dbReference type="PROSITE" id="PS50043">
    <property type="entry name" value="HTH_LUXR_2"/>
    <property type="match status" value="1"/>
</dbReference>
<dbReference type="PANTHER" id="PTHR43214:SF17">
    <property type="entry name" value="TRANSCRIPTIONAL REGULATORY PROTEIN RCSB"/>
    <property type="match status" value="1"/>
</dbReference>
<dbReference type="Gene3D" id="1.10.10.10">
    <property type="entry name" value="Winged helix-like DNA-binding domain superfamily/Winged helix DNA-binding domain"/>
    <property type="match status" value="1"/>
</dbReference>
<dbReference type="PROSITE" id="PS50110">
    <property type="entry name" value="RESPONSE_REGULATORY"/>
    <property type="match status" value="1"/>
</dbReference>
<evidence type="ECO:0000259" key="4">
    <source>
        <dbReference type="PROSITE" id="PS50043"/>
    </source>
</evidence>
<sequence>MIPGRQSQVLVADDHPIVRIAMKQLLESLPGITVSAALSSGRELLQALERSQPDLIVTDFTMQQANPDEDGLRLVARLRRLYPAIPVVVFTMVTNGAILHQLCRLGAAGVVGKGEDIAALGQVCRRVLAGTPGPLLSPGVAARLSEASGEPSGADAAPDLTAKELEIVRLFAGGSSLTDIARQLNRSLTTVATQKRSAMRKLRVTSNADLVAYARDRGLA</sequence>